<organism evidence="1 2">
    <name type="scientific">Natrinema ejinorense</name>
    <dbReference type="NCBI Taxonomy" id="373386"/>
    <lineage>
        <taxon>Archaea</taxon>
        <taxon>Methanobacteriati</taxon>
        <taxon>Methanobacteriota</taxon>
        <taxon>Stenosarchaea group</taxon>
        <taxon>Halobacteria</taxon>
        <taxon>Halobacteriales</taxon>
        <taxon>Natrialbaceae</taxon>
        <taxon>Natrinema</taxon>
    </lineage>
</organism>
<dbReference type="InterPro" id="IPR036390">
    <property type="entry name" value="WH_DNA-bd_sf"/>
</dbReference>
<keyword evidence="2" id="KW-1185">Reference proteome</keyword>
<comment type="caution">
    <text evidence="1">The sequence shown here is derived from an EMBL/GenBank/DDBJ whole genome shotgun (WGS) entry which is preliminary data.</text>
</comment>
<dbReference type="EMBL" id="NXNI01000001">
    <property type="protein sequence ID" value="PCR92794.1"/>
    <property type="molecule type" value="Genomic_DNA"/>
</dbReference>
<accession>A0A2A5R172</accession>
<gene>
    <name evidence="1" type="ORF">CP557_18180</name>
</gene>
<reference evidence="1 2" key="1">
    <citation type="submission" date="2017-09" db="EMBL/GenBank/DDBJ databases">
        <title>Genome sequences of Natrinema ejinorence JCM 13890T.</title>
        <authorList>
            <person name="Roh S.W."/>
            <person name="Kim Y.B."/>
            <person name="Kim J.Y."/>
        </authorList>
    </citation>
    <scope>NUCLEOTIDE SEQUENCE [LARGE SCALE GENOMIC DNA]</scope>
    <source>
        <strain evidence="1 2">JCM 13890</strain>
    </source>
</reference>
<dbReference type="Proteomes" id="UP000219689">
    <property type="component" value="Unassembled WGS sequence"/>
</dbReference>
<proteinExistence type="predicted"/>
<name>A0A2A5R172_9EURY</name>
<dbReference type="Gene3D" id="1.10.10.10">
    <property type="entry name" value="Winged helix-like DNA-binding domain superfamily/Winged helix DNA-binding domain"/>
    <property type="match status" value="1"/>
</dbReference>
<dbReference type="SUPFAM" id="SSF46785">
    <property type="entry name" value="Winged helix' DNA-binding domain"/>
    <property type="match status" value="1"/>
</dbReference>
<sequence>MMKQDARTTDRLSHVPAELGSAQSKLVYLTLEATGGATATDLTELLNMQKLSVLSVLSSLEGEDLIEQSESEYVIAN</sequence>
<dbReference type="InterPro" id="IPR036388">
    <property type="entry name" value="WH-like_DNA-bd_sf"/>
</dbReference>
<protein>
    <submittedName>
        <fullName evidence="1">MarR family transcriptional regulator</fullName>
    </submittedName>
</protein>
<dbReference type="AlphaFoldDB" id="A0A2A5R172"/>
<dbReference type="RefSeq" id="WP_097381709.1">
    <property type="nucleotide sequence ID" value="NZ_NXNI01000001.1"/>
</dbReference>
<evidence type="ECO:0000313" key="1">
    <source>
        <dbReference type="EMBL" id="PCR92794.1"/>
    </source>
</evidence>
<evidence type="ECO:0000313" key="2">
    <source>
        <dbReference type="Proteomes" id="UP000219689"/>
    </source>
</evidence>